<gene>
    <name evidence="1" type="ORF">DR999_PMT11947</name>
</gene>
<name>A0A4D9EAX4_9SAUR</name>
<proteinExistence type="predicted"/>
<organism evidence="1 2">
    <name type="scientific">Platysternon megacephalum</name>
    <name type="common">big-headed turtle</name>
    <dbReference type="NCBI Taxonomy" id="55544"/>
    <lineage>
        <taxon>Eukaryota</taxon>
        <taxon>Metazoa</taxon>
        <taxon>Chordata</taxon>
        <taxon>Craniata</taxon>
        <taxon>Vertebrata</taxon>
        <taxon>Euteleostomi</taxon>
        <taxon>Archelosauria</taxon>
        <taxon>Testudinata</taxon>
        <taxon>Testudines</taxon>
        <taxon>Cryptodira</taxon>
        <taxon>Durocryptodira</taxon>
        <taxon>Testudinoidea</taxon>
        <taxon>Platysternidae</taxon>
        <taxon>Platysternon</taxon>
    </lineage>
</organism>
<dbReference type="EMBL" id="QXTE01000114">
    <property type="protein sequence ID" value="TFK05445.1"/>
    <property type="molecule type" value="Genomic_DNA"/>
</dbReference>
<comment type="caution">
    <text evidence="1">The sequence shown here is derived from an EMBL/GenBank/DDBJ whole genome shotgun (WGS) entry which is preliminary data.</text>
</comment>
<evidence type="ECO:0000313" key="2">
    <source>
        <dbReference type="Proteomes" id="UP000297703"/>
    </source>
</evidence>
<dbReference type="AlphaFoldDB" id="A0A4D9EAX4"/>
<protein>
    <submittedName>
        <fullName evidence="1">ADP-ribosylation factor-like protein 13B</fullName>
    </submittedName>
</protein>
<evidence type="ECO:0000313" key="1">
    <source>
        <dbReference type="EMBL" id="TFK05445.1"/>
    </source>
</evidence>
<dbReference type="Proteomes" id="UP000297703">
    <property type="component" value="Unassembled WGS sequence"/>
</dbReference>
<sequence>MLYAELCSRRCRPLAPPLLHVYDTVHTNHIAPLLFLTSTLANYRTQSYIRIQFTPISVRCTITSLQKCPIDSSSTDSPIKSLRCFTCVVC</sequence>
<accession>A0A4D9EAX4</accession>
<reference evidence="1 2" key="1">
    <citation type="submission" date="2019-04" db="EMBL/GenBank/DDBJ databases">
        <title>Draft genome of the big-headed turtle Platysternon megacephalum.</title>
        <authorList>
            <person name="Gong S."/>
        </authorList>
    </citation>
    <scope>NUCLEOTIDE SEQUENCE [LARGE SCALE GENOMIC DNA]</scope>
    <source>
        <strain evidence="1">DO16091913</strain>
        <tissue evidence="1">Muscle</tissue>
    </source>
</reference>
<keyword evidence="2" id="KW-1185">Reference proteome</keyword>
<reference evidence="1 2" key="2">
    <citation type="submission" date="2019-04" db="EMBL/GenBank/DDBJ databases">
        <title>The genome sequence of big-headed turtle.</title>
        <authorList>
            <person name="Gong S."/>
        </authorList>
    </citation>
    <scope>NUCLEOTIDE SEQUENCE [LARGE SCALE GENOMIC DNA]</scope>
    <source>
        <strain evidence="1">DO16091913</strain>
        <tissue evidence="1">Muscle</tissue>
    </source>
</reference>